<evidence type="ECO:0000313" key="1">
    <source>
        <dbReference type="EMBL" id="JAD46178.1"/>
    </source>
</evidence>
<protein>
    <submittedName>
        <fullName evidence="1">Uncharacterized protein</fullName>
    </submittedName>
</protein>
<dbReference type="EMBL" id="GBRH01251717">
    <property type="protein sequence ID" value="JAD46178.1"/>
    <property type="molecule type" value="Transcribed_RNA"/>
</dbReference>
<name>A0A0A9A8D8_ARUDO</name>
<reference evidence="1" key="1">
    <citation type="submission" date="2014-09" db="EMBL/GenBank/DDBJ databases">
        <authorList>
            <person name="Magalhaes I.L.F."/>
            <person name="Oliveira U."/>
            <person name="Santos F.R."/>
            <person name="Vidigal T.H.D.A."/>
            <person name="Brescovit A.D."/>
            <person name="Santos A.J."/>
        </authorList>
    </citation>
    <scope>NUCLEOTIDE SEQUENCE</scope>
    <source>
        <tissue evidence="1">Shoot tissue taken approximately 20 cm above the soil surface</tissue>
    </source>
</reference>
<reference evidence="1" key="2">
    <citation type="journal article" date="2015" name="Data Brief">
        <title>Shoot transcriptome of the giant reed, Arundo donax.</title>
        <authorList>
            <person name="Barrero R.A."/>
            <person name="Guerrero F.D."/>
            <person name="Moolhuijzen P."/>
            <person name="Goolsby J.A."/>
            <person name="Tidwell J."/>
            <person name="Bellgard S.E."/>
            <person name="Bellgard M.I."/>
        </authorList>
    </citation>
    <scope>NUCLEOTIDE SEQUENCE</scope>
    <source>
        <tissue evidence="1">Shoot tissue taken approximately 20 cm above the soil surface</tissue>
    </source>
</reference>
<accession>A0A0A9A8D8</accession>
<proteinExistence type="predicted"/>
<dbReference type="AlphaFoldDB" id="A0A0A9A8D8"/>
<organism evidence="1">
    <name type="scientific">Arundo donax</name>
    <name type="common">Giant reed</name>
    <name type="synonym">Donax arundinaceus</name>
    <dbReference type="NCBI Taxonomy" id="35708"/>
    <lineage>
        <taxon>Eukaryota</taxon>
        <taxon>Viridiplantae</taxon>
        <taxon>Streptophyta</taxon>
        <taxon>Embryophyta</taxon>
        <taxon>Tracheophyta</taxon>
        <taxon>Spermatophyta</taxon>
        <taxon>Magnoliopsida</taxon>
        <taxon>Liliopsida</taxon>
        <taxon>Poales</taxon>
        <taxon>Poaceae</taxon>
        <taxon>PACMAD clade</taxon>
        <taxon>Arundinoideae</taxon>
        <taxon>Arundineae</taxon>
        <taxon>Arundo</taxon>
    </lineage>
</organism>
<sequence>MVEETLHVTRALGEQHELGSVQEEVGSVEVGETCMEVDANCLLEKENGVPSGLGKDGTGPTNAGLNSVPHGSRLEAFFRSDVKKGRRAKGYYKKVDRVPGVSVTSFQHQGDKKRHVDEIEGEVFVEQKRSRREGHEVEMEAVEEITKAEAGLLGQSRRDQ</sequence>